<dbReference type="Proteomes" id="UP001497382">
    <property type="component" value="Unassembled WGS sequence"/>
</dbReference>
<evidence type="ECO:0000313" key="1">
    <source>
        <dbReference type="EMBL" id="CAL1291873.1"/>
    </source>
</evidence>
<comment type="caution">
    <text evidence="1">The sequence shown here is derived from an EMBL/GenBank/DDBJ whole genome shotgun (WGS) entry which is preliminary data.</text>
</comment>
<gene>
    <name evidence="1" type="ORF">LARSCL_LOCUS17328</name>
</gene>
<dbReference type="EMBL" id="CAXIEN010000294">
    <property type="protein sequence ID" value="CAL1291873.1"/>
    <property type="molecule type" value="Genomic_DNA"/>
</dbReference>
<evidence type="ECO:0000313" key="2">
    <source>
        <dbReference type="Proteomes" id="UP001497382"/>
    </source>
</evidence>
<protein>
    <submittedName>
        <fullName evidence="1">Uncharacterized protein</fullName>
    </submittedName>
</protein>
<sequence length="80" mass="9061">MRVDACWNGRKCRLIGNDPLACGPGKLPSALGFNRKFIESSKFSHNSYVQRGHATIVNDIYVANFTLPRPSISCQWHQHF</sequence>
<organism evidence="1 2">
    <name type="scientific">Larinioides sclopetarius</name>
    <dbReference type="NCBI Taxonomy" id="280406"/>
    <lineage>
        <taxon>Eukaryota</taxon>
        <taxon>Metazoa</taxon>
        <taxon>Ecdysozoa</taxon>
        <taxon>Arthropoda</taxon>
        <taxon>Chelicerata</taxon>
        <taxon>Arachnida</taxon>
        <taxon>Araneae</taxon>
        <taxon>Araneomorphae</taxon>
        <taxon>Entelegynae</taxon>
        <taxon>Araneoidea</taxon>
        <taxon>Araneidae</taxon>
        <taxon>Larinioides</taxon>
    </lineage>
</organism>
<dbReference type="AlphaFoldDB" id="A0AAV2B9E8"/>
<proteinExistence type="predicted"/>
<reference evidence="1 2" key="1">
    <citation type="submission" date="2024-04" db="EMBL/GenBank/DDBJ databases">
        <authorList>
            <person name="Rising A."/>
            <person name="Reimegard J."/>
            <person name="Sonavane S."/>
            <person name="Akerstrom W."/>
            <person name="Nylinder S."/>
            <person name="Hedman E."/>
            <person name="Kallberg Y."/>
        </authorList>
    </citation>
    <scope>NUCLEOTIDE SEQUENCE [LARGE SCALE GENOMIC DNA]</scope>
</reference>
<keyword evidence="2" id="KW-1185">Reference proteome</keyword>
<name>A0AAV2B9E8_9ARAC</name>
<accession>A0AAV2B9E8</accession>